<evidence type="ECO:0000256" key="2">
    <source>
        <dbReference type="ARBA" id="ARBA00022723"/>
    </source>
</evidence>
<dbReference type="InterPro" id="IPR009056">
    <property type="entry name" value="Cyt_c-like_dom"/>
</dbReference>
<dbReference type="InterPro" id="IPR036909">
    <property type="entry name" value="Cyt_c-like_dom_sf"/>
</dbReference>
<proteinExistence type="predicted"/>
<keyword evidence="1 4" id="KW-0349">Heme</keyword>
<dbReference type="EMBL" id="JEMB01002894">
    <property type="protein sequence ID" value="KYF77487.1"/>
    <property type="molecule type" value="Genomic_DNA"/>
</dbReference>
<feature type="domain" description="Cytochrome c" evidence="5">
    <location>
        <begin position="103"/>
        <end position="190"/>
    </location>
</feature>
<gene>
    <name evidence="6" type="ORF">BE17_46205</name>
</gene>
<dbReference type="PANTHER" id="PTHR40394">
    <property type="entry name" value="LIPOPROTEIN-RELATED"/>
    <property type="match status" value="1"/>
</dbReference>
<evidence type="ECO:0000313" key="6">
    <source>
        <dbReference type="EMBL" id="KYF77487.1"/>
    </source>
</evidence>
<dbReference type="SUPFAM" id="SSF46626">
    <property type="entry name" value="Cytochrome c"/>
    <property type="match status" value="1"/>
</dbReference>
<comment type="caution">
    <text evidence="6">The sequence shown here is derived from an EMBL/GenBank/DDBJ whole genome shotgun (WGS) entry which is preliminary data.</text>
</comment>
<dbReference type="Gene3D" id="1.10.760.10">
    <property type="entry name" value="Cytochrome c-like domain"/>
    <property type="match status" value="1"/>
</dbReference>
<dbReference type="Pfam" id="PF13442">
    <property type="entry name" value="Cytochrome_CBB3"/>
    <property type="match status" value="1"/>
</dbReference>
<name>A0A150RB61_SORCE</name>
<evidence type="ECO:0000259" key="5">
    <source>
        <dbReference type="PROSITE" id="PS51007"/>
    </source>
</evidence>
<reference evidence="6 7" key="1">
    <citation type="submission" date="2014-02" db="EMBL/GenBank/DDBJ databases">
        <title>The small core and large imbalanced accessory genome model reveals a collaborative survival strategy of Sorangium cellulosum strains in nature.</title>
        <authorList>
            <person name="Han K."/>
            <person name="Peng R."/>
            <person name="Blom J."/>
            <person name="Li Y.-Z."/>
        </authorList>
    </citation>
    <scope>NUCLEOTIDE SEQUENCE [LARGE SCALE GENOMIC DNA]</scope>
    <source>
        <strain evidence="6 7">So0011-07</strain>
    </source>
</reference>
<dbReference type="AlphaFoldDB" id="A0A150RB61"/>
<keyword evidence="3 4" id="KW-0408">Iron</keyword>
<dbReference type="GO" id="GO:0046872">
    <property type="term" value="F:metal ion binding"/>
    <property type="evidence" value="ECO:0007669"/>
    <property type="project" value="UniProtKB-KW"/>
</dbReference>
<dbReference type="GO" id="GO:0009055">
    <property type="term" value="F:electron transfer activity"/>
    <property type="evidence" value="ECO:0007669"/>
    <property type="project" value="InterPro"/>
</dbReference>
<evidence type="ECO:0000256" key="1">
    <source>
        <dbReference type="ARBA" id="ARBA00022617"/>
    </source>
</evidence>
<dbReference type="GO" id="GO:0020037">
    <property type="term" value="F:heme binding"/>
    <property type="evidence" value="ECO:0007669"/>
    <property type="project" value="InterPro"/>
</dbReference>
<evidence type="ECO:0000256" key="3">
    <source>
        <dbReference type="ARBA" id="ARBA00023004"/>
    </source>
</evidence>
<sequence>MKAGAPARPLGGAARRRALAPFALVLLAGCREKVLPEPDFERMIRQEKYGLWAPCEYFDDGRAMQHPPEGTVARGPDTGPPGYLQGVADGQFVAEVPLPLTVDLVQRGRQRFETFCAPCHGILGDGSSRVATNMTLRRPPSLVGPEARSFPPGRIYAAIVEGYGLMPRYSDDLPDIEERWAVVAYVKALQLSRGVAAGALPPALRGRAEQELR</sequence>
<keyword evidence="2 4" id="KW-0479">Metal-binding</keyword>
<dbReference type="PROSITE" id="PS51257">
    <property type="entry name" value="PROKAR_LIPOPROTEIN"/>
    <property type="match status" value="1"/>
</dbReference>
<dbReference type="Proteomes" id="UP000075635">
    <property type="component" value="Unassembled WGS sequence"/>
</dbReference>
<dbReference type="PROSITE" id="PS51007">
    <property type="entry name" value="CYTC"/>
    <property type="match status" value="1"/>
</dbReference>
<protein>
    <recommendedName>
        <fullName evidence="5">Cytochrome c domain-containing protein</fullName>
    </recommendedName>
</protein>
<accession>A0A150RB61</accession>
<dbReference type="PANTHER" id="PTHR40394:SF2">
    <property type="entry name" value="QUINOL:CYTOCHROME C OXIDOREDUCTASE MEMBRANE PROTEIN"/>
    <property type="match status" value="1"/>
</dbReference>
<organism evidence="6 7">
    <name type="scientific">Sorangium cellulosum</name>
    <name type="common">Polyangium cellulosum</name>
    <dbReference type="NCBI Taxonomy" id="56"/>
    <lineage>
        <taxon>Bacteria</taxon>
        <taxon>Pseudomonadati</taxon>
        <taxon>Myxococcota</taxon>
        <taxon>Polyangia</taxon>
        <taxon>Polyangiales</taxon>
        <taxon>Polyangiaceae</taxon>
        <taxon>Sorangium</taxon>
    </lineage>
</organism>
<evidence type="ECO:0000256" key="4">
    <source>
        <dbReference type="PROSITE-ProRule" id="PRU00433"/>
    </source>
</evidence>
<evidence type="ECO:0000313" key="7">
    <source>
        <dbReference type="Proteomes" id="UP000075635"/>
    </source>
</evidence>